<organism evidence="1 2">
    <name type="scientific">Acidocella aquatica</name>
    <dbReference type="NCBI Taxonomy" id="1922313"/>
    <lineage>
        <taxon>Bacteria</taxon>
        <taxon>Pseudomonadati</taxon>
        <taxon>Pseudomonadota</taxon>
        <taxon>Alphaproteobacteria</taxon>
        <taxon>Acetobacterales</taxon>
        <taxon>Acidocellaceae</taxon>
        <taxon>Acidocella</taxon>
    </lineage>
</organism>
<dbReference type="Proteomes" id="UP001156641">
    <property type="component" value="Unassembled WGS sequence"/>
</dbReference>
<dbReference type="Pfam" id="PF06258">
    <property type="entry name" value="Mito_fiss_Elm1"/>
    <property type="match status" value="1"/>
</dbReference>
<dbReference type="InterPro" id="IPR009367">
    <property type="entry name" value="Elm1-like"/>
</dbReference>
<evidence type="ECO:0000313" key="1">
    <source>
        <dbReference type="EMBL" id="GLR67379.1"/>
    </source>
</evidence>
<sequence>MRGIDASEHTPQSRRMVTARILCTDLAGLRAQALGLAEAAGMDADMRTLEFQPPWDKISPRLWPNIHWAVGADAFEPPLPAVVLGCGGAGARVAAGLRGPGVKAVAIQHPRMNLNKFDLVMAARHDGITGANVIVTRTALHRVTQPRLAAELIKWAPVFAPYRRPLLAVLLGGSNGRYRFEAAQGRELAGHLAALIRRDRIGVVITPSRRTAPEIVKILRETLEPLGGWIWDGAGENPYFGMLACADAILCTADSVSMVSEAVATSVPVFLLRLPGKSARIGAFMDSLVDAGRVHDFAGKLELWDTQSLDDTQMAAQQMRDRLGL</sequence>
<dbReference type="PANTHER" id="PTHR33986:SF15">
    <property type="entry name" value="MITOCHONDRIAL FISSION PROTEIN ELM1"/>
    <property type="match status" value="1"/>
</dbReference>
<keyword evidence="2" id="KW-1185">Reference proteome</keyword>
<reference evidence="2" key="1">
    <citation type="journal article" date="2019" name="Int. J. Syst. Evol. Microbiol.">
        <title>The Global Catalogue of Microorganisms (GCM) 10K type strain sequencing project: providing services to taxonomists for standard genome sequencing and annotation.</title>
        <authorList>
            <consortium name="The Broad Institute Genomics Platform"/>
            <consortium name="The Broad Institute Genome Sequencing Center for Infectious Disease"/>
            <person name="Wu L."/>
            <person name="Ma J."/>
        </authorList>
    </citation>
    <scope>NUCLEOTIDE SEQUENCE [LARGE SCALE GENOMIC DNA]</scope>
    <source>
        <strain evidence="2">NBRC 112502</strain>
    </source>
</reference>
<dbReference type="EMBL" id="BSOS01000065">
    <property type="protein sequence ID" value="GLR67379.1"/>
    <property type="molecule type" value="Genomic_DNA"/>
</dbReference>
<accession>A0ABQ6AB82</accession>
<protein>
    <recommendedName>
        <fullName evidence="3">Nucleoside-diphosphate sugar epimerase</fullName>
    </recommendedName>
</protein>
<comment type="caution">
    <text evidence="1">The sequence shown here is derived from an EMBL/GenBank/DDBJ whole genome shotgun (WGS) entry which is preliminary data.</text>
</comment>
<evidence type="ECO:0008006" key="3">
    <source>
        <dbReference type="Google" id="ProtNLM"/>
    </source>
</evidence>
<gene>
    <name evidence="1" type="ORF">GCM10010909_20600</name>
</gene>
<name>A0ABQ6AB82_9PROT</name>
<dbReference type="PANTHER" id="PTHR33986">
    <property type="entry name" value="OS02G0535700 PROTEIN"/>
    <property type="match status" value="1"/>
</dbReference>
<proteinExistence type="predicted"/>
<evidence type="ECO:0000313" key="2">
    <source>
        <dbReference type="Proteomes" id="UP001156641"/>
    </source>
</evidence>